<dbReference type="HOGENOM" id="CLU_031040_10_1_6"/>
<dbReference type="PANTHER" id="PTHR43774">
    <property type="entry name" value="PEPTIDE METHIONINE SULFOXIDE REDUCTASE"/>
    <property type="match status" value="1"/>
</dbReference>
<keyword evidence="7" id="KW-1185">Reference proteome</keyword>
<dbReference type="AlphaFoldDB" id="A4BRQ7"/>
<protein>
    <recommendedName>
        <fullName evidence="4">Peptide methionine sulfoxide reductase MsrA</fullName>
        <shortName evidence="4">Protein-methionine-S-oxide reductase</shortName>
        <ecNumber evidence="4">1.8.4.11</ecNumber>
    </recommendedName>
    <alternativeName>
        <fullName evidence="4">Peptide-methionine (S)-S-oxide reductase</fullName>
        <shortName evidence="4">Peptide Met(O) reductase</shortName>
    </alternativeName>
</protein>
<dbReference type="Proteomes" id="UP000003374">
    <property type="component" value="Unassembled WGS sequence"/>
</dbReference>
<dbReference type="SUPFAM" id="SSF55068">
    <property type="entry name" value="Peptide methionine sulfoxide reductase"/>
    <property type="match status" value="1"/>
</dbReference>
<dbReference type="GO" id="GO:0033744">
    <property type="term" value="F:L-methionine:thioredoxin-disulfide S-oxidoreductase activity"/>
    <property type="evidence" value="ECO:0007669"/>
    <property type="project" value="RHEA"/>
</dbReference>
<gene>
    <name evidence="4" type="primary">msrA</name>
    <name evidence="6" type="ORF">NB231_02638</name>
</gene>
<dbReference type="Gene3D" id="3.30.1060.10">
    <property type="entry name" value="Peptide methionine sulphoxide reductase MsrA"/>
    <property type="match status" value="1"/>
</dbReference>
<reference evidence="6 7" key="1">
    <citation type="submission" date="2006-02" db="EMBL/GenBank/DDBJ databases">
        <authorList>
            <person name="Waterbury J."/>
            <person name="Ferriera S."/>
            <person name="Johnson J."/>
            <person name="Kravitz S."/>
            <person name="Halpern A."/>
            <person name="Remington K."/>
            <person name="Beeson K."/>
            <person name="Tran B."/>
            <person name="Rogers Y.-H."/>
            <person name="Friedman R."/>
            <person name="Venter J.C."/>
        </authorList>
    </citation>
    <scope>NUCLEOTIDE SEQUENCE [LARGE SCALE GENOMIC DNA]</scope>
    <source>
        <strain evidence="6 7">Nb-231</strain>
    </source>
</reference>
<evidence type="ECO:0000256" key="1">
    <source>
        <dbReference type="ARBA" id="ARBA00023002"/>
    </source>
</evidence>
<comment type="catalytic activity">
    <reaction evidence="2 4">
        <text>L-methionyl-[protein] + [thioredoxin]-disulfide + H2O = L-methionyl-(S)-S-oxide-[protein] + [thioredoxin]-dithiol</text>
        <dbReference type="Rhea" id="RHEA:14217"/>
        <dbReference type="Rhea" id="RHEA-COMP:10698"/>
        <dbReference type="Rhea" id="RHEA-COMP:10700"/>
        <dbReference type="Rhea" id="RHEA-COMP:12313"/>
        <dbReference type="Rhea" id="RHEA-COMP:12315"/>
        <dbReference type="ChEBI" id="CHEBI:15377"/>
        <dbReference type="ChEBI" id="CHEBI:16044"/>
        <dbReference type="ChEBI" id="CHEBI:29950"/>
        <dbReference type="ChEBI" id="CHEBI:44120"/>
        <dbReference type="ChEBI" id="CHEBI:50058"/>
        <dbReference type="EC" id="1.8.4.11"/>
    </reaction>
</comment>
<evidence type="ECO:0000313" key="7">
    <source>
        <dbReference type="Proteomes" id="UP000003374"/>
    </source>
</evidence>
<dbReference type="NCBIfam" id="TIGR00401">
    <property type="entry name" value="msrA"/>
    <property type="match status" value="1"/>
</dbReference>
<keyword evidence="1 4" id="KW-0560">Oxidoreductase</keyword>
<dbReference type="InterPro" id="IPR002569">
    <property type="entry name" value="Met_Sox_Rdtase_MsrA_dom"/>
</dbReference>
<name>A4BRQ7_9GAMM</name>
<comment type="catalytic activity">
    <reaction evidence="3 4">
        <text>[thioredoxin]-disulfide + L-methionine + H2O = L-methionine (S)-S-oxide + [thioredoxin]-dithiol</text>
        <dbReference type="Rhea" id="RHEA:19993"/>
        <dbReference type="Rhea" id="RHEA-COMP:10698"/>
        <dbReference type="Rhea" id="RHEA-COMP:10700"/>
        <dbReference type="ChEBI" id="CHEBI:15377"/>
        <dbReference type="ChEBI" id="CHEBI:29950"/>
        <dbReference type="ChEBI" id="CHEBI:50058"/>
        <dbReference type="ChEBI" id="CHEBI:57844"/>
        <dbReference type="ChEBI" id="CHEBI:58772"/>
        <dbReference type="EC" id="1.8.4.11"/>
    </reaction>
</comment>
<dbReference type="RefSeq" id="WP_004999497.1">
    <property type="nucleotide sequence ID" value="NZ_CH672427.1"/>
</dbReference>
<dbReference type="GO" id="GO:0008113">
    <property type="term" value="F:peptide-methionine (S)-S-oxide reductase activity"/>
    <property type="evidence" value="ECO:0007669"/>
    <property type="project" value="UniProtKB-UniRule"/>
</dbReference>
<sequence>MLGGATAAAENANNAATAAGGLATATFAGGCFWCMEPPFDKLDGVKSTISGYTGGNQANPTYEQVSAGGTGHVEAVRIVYDPTKLSYEQLLSVYWHNIDPLDAGGAFCDRGDQYHSAIFYHTAEQKRLAETSKKQLAASGRFDNPIVTQVVAAGAFYPAETYHQDYYQKNPIRYKTYRFLCGRDKRLQMLWGDPNQAGAG</sequence>
<comment type="function">
    <text evidence="4">Has an important function as a repair enzyme for proteins that have been inactivated by oxidation. Catalyzes the reversible oxidation-reduction of methionine sulfoxide in proteins to methionine.</text>
</comment>
<evidence type="ECO:0000256" key="3">
    <source>
        <dbReference type="ARBA" id="ARBA00048782"/>
    </source>
</evidence>
<dbReference type="STRING" id="314278.NB231_02638"/>
<dbReference type="eggNOG" id="COG0225">
    <property type="taxonomic scope" value="Bacteria"/>
</dbReference>
<organism evidence="6 7">
    <name type="scientific">Nitrococcus mobilis Nb-231</name>
    <dbReference type="NCBI Taxonomy" id="314278"/>
    <lineage>
        <taxon>Bacteria</taxon>
        <taxon>Pseudomonadati</taxon>
        <taxon>Pseudomonadota</taxon>
        <taxon>Gammaproteobacteria</taxon>
        <taxon>Chromatiales</taxon>
        <taxon>Ectothiorhodospiraceae</taxon>
        <taxon>Nitrococcus</taxon>
    </lineage>
</organism>
<feature type="active site" evidence="4">
    <location>
        <position position="31"/>
    </location>
</feature>
<dbReference type="InterPro" id="IPR036509">
    <property type="entry name" value="Met_Sox_Rdtase_MsrA_sf"/>
</dbReference>
<dbReference type="HAMAP" id="MF_01401">
    <property type="entry name" value="MsrA"/>
    <property type="match status" value="1"/>
</dbReference>
<dbReference type="EC" id="1.8.4.11" evidence="4"/>
<comment type="similarity">
    <text evidence="4">Belongs to the MsrA Met sulfoxide reductase family.</text>
</comment>
<dbReference type="PANTHER" id="PTHR43774:SF1">
    <property type="entry name" value="PEPTIDE METHIONINE SULFOXIDE REDUCTASE MSRA 2"/>
    <property type="match status" value="1"/>
</dbReference>
<feature type="domain" description="Peptide methionine sulphoxide reductase MsrA" evidence="5">
    <location>
        <begin position="24"/>
        <end position="175"/>
    </location>
</feature>
<comment type="caution">
    <text evidence="6">The sequence shown here is derived from an EMBL/GenBank/DDBJ whole genome shotgun (WGS) entry which is preliminary data.</text>
</comment>
<evidence type="ECO:0000256" key="4">
    <source>
        <dbReference type="HAMAP-Rule" id="MF_01401"/>
    </source>
</evidence>
<dbReference type="EMBL" id="AAOF01000007">
    <property type="protein sequence ID" value="EAR21628.1"/>
    <property type="molecule type" value="Genomic_DNA"/>
</dbReference>
<evidence type="ECO:0000259" key="5">
    <source>
        <dbReference type="Pfam" id="PF01625"/>
    </source>
</evidence>
<accession>A4BRQ7</accession>
<proteinExistence type="inferred from homology"/>
<evidence type="ECO:0000256" key="2">
    <source>
        <dbReference type="ARBA" id="ARBA00047806"/>
    </source>
</evidence>
<evidence type="ECO:0000313" key="6">
    <source>
        <dbReference type="EMBL" id="EAR21628.1"/>
    </source>
</evidence>
<dbReference type="Pfam" id="PF01625">
    <property type="entry name" value="PMSR"/>
    <property type="match status" value="1"/>
</dbReference>